<feature type="domain" description="AP2/ERF" evidence="9">
    <location>
        <begin position="61"/>
        <end position="118"/>
    </location>
</feature>
<dbReference type="EMBL" id="KV875511">
    <property type="protein sequence ID" value="RZR71278.1"/>
    <property type="molecule type" value="Genomic_DNA"/>
</dbReference>
<dbReference type="InterPro" id="IPR036955">
    <property type="entry name" value="AP2/ERF_dom_sf"/>
</dbReference>
<keyword evidence="3" id="KW-0238">DNA-binding</keyword>
<dbReference type="Pfam" id="PF00847">
    <property type="entry name" value="AP2"/>
    <property type="match status" value="1"/>
</dbReference>
<dbReference type="InterPro" id="IPR001471">
    <property type="entry name" value="AP2/ERF_dom"/>
</dbReference>
<evidence type="ECO:0000256" key="1">
    <source>
        <dbReference type="ARBA" id="ARBA00004123"/>
    </source>
</evidence>
<feature type="non-terminal residue" evidence="10">
    <location>
        <position position="272"/>
    </location>
</feature>
<dbReference type="SUPFAM" id="SSF54171">
    <property type="entry name" value="DNA-binding domain"/>
    <property type="match status" value="1"/>
</dbReference>
<dbReference type="GO" id="GO:0005634">
    <property type="term" value="C:nucleus"/>
    <property type="evidence" value="ECO:0007669"/>
    <property type="project" value="UniProtKB-SubCell"/>
</dbReference>
<dbReference type="PROSITE" id="PS51032">
    <property type="entry name" value="AP2_ERF"/>
    <property type="match status" value="1"/>
</dbReference>
<evidence type="ECO:0000256" key="2">
    <source>
        <dbReference type="ARBA" id="ARBA00023015"/>
    </source>
</evidence>
<keyword evidence="4" id="KW-0010">Activator</keyword>
<evidence type="ECO:0000313" key="10">
    <source>
        <dbReference type="EMBL" id="RZR71278.1"/>
    </source>
</evidence>
<dbReference type="PANTHER" id="PTHR31985">
    <property type="entry name" value="ETHYLENE-RESPONSIVE TRANSCRIPTION FACTOR ERF042-RELATED"/>
    <property type="match status" value="1"/>
</dbReference>
<evidence type="ECO:0000256" key="5">
    <source>
        <dbReference type="ARBA" id="ARBA00023163"/>
    </source>
</evidence>
<gene>
    <name evidence="10" type="ORF">BHM03_00004302</name>
</gene>
<accession>A0A445MAR4</accession>
<dbReference type="GO" id="GO:0003677">
    <property type="term" value="F:DNA binding"/>
    <property type="evidence" value="ECO:0007669"/>
    <property type="project" value="UniProtKB-KW"/>
</dbReference>
<dbReference type="InterPro" id="IPR051032">
    <property type="entry name" value="AP2/ERF_TF_ERF_subfamily"/>
</dbReference>
<organism evidence="10">
    <name type="scientific">Ensete ventricosum</name>
    <name type="common">Abyssinian banana</name>
    <name type="synonym">Musa ensete</name>
    <dbReference type="NCBI Taxonomy" id="4639"/>
    <lineage>
        <taxon>Eukaryota</taxon>
        <taxon>Viridiplantae</taxon>
        <taxon>Streptophyta</taxon>
        <taxon>Embryophyta</taxon>
        <taxon>Tracheophyta</taxon>
        <taxon>Spermatophyta</taxon>
        <taxon>Magnoliopsida</taxon>
        <taxon>Liliopsida</taxon>
        <taxon>Zingiberales</taxon>
        <taxon>Musaceae</taxon>
        <taxon>Ensete</taxon>
    </lineage>
</organism>
<dbReference type="CDD" id="cd00018">
    <property type="entry name" value="AP2"/>
    <property type="match status" value="1"/>
</dbReference>
<sequence>MQSGGRPAVDTPPLPFTPADVPRAPPIVFRTLSDRLRHCHAGSMEESPESGRGKAAAVAPRYRGVRRRKWGTWVAEVRLPSSRARLWLGSYPTPEMAALAHDAAVYSLRGPGAARNFLGHPPACRCSGEGSFGSRTPPGLLLAGEWLPEFAEFNAGGMRWSIEEDEVFWVSGGGGVHDDDIYGSSFSDLIVINDASTLNDFEIYTGEVDTEKVERGMKFKKQEKPKLYDAYEDSALRIHLLAAGLADQWTSWSMDGAPLQLPHQDKYTLELK</sequence>
<dbReference type="SMART" id="SM00380">
    <property type="entry name" value="AP2"/>
    <property type="match status" value="1"/>
</dbReference>
<evidence type="ECO:0000259" key="9">
    <source>
        <dbReference type="PROSITE" id="PS51032"/>
    </source>
</evidence>
<dbReference type="Gene3D" id="3.30.730.10">
    <property type="entry name" value="AP2/ERF domain"/>
    <property type="match status" value="1"/>
</dbReference>
<dbReference type="AlphaFoldDB" id="A0A445MAR4"/>
<comment type="subcellular location">
    <subcellularLocation>
        <location evidence="1">Nucleus</location>
    </subcellularLocation>
</comment>
<evidence type="ECO:0000256" key="4">
    <source>
        <dbReference type="ARBA" id="ARBA00023159"/>
    </source>
</evidence>
<comment type="similarity">
    <text evidence="7">Belongs to the AP2/ERF transcription factor family. ERF subfamily.</text>
</comment>
<evidence type="ECO:0000256" key="8">
    <source>
        <dbReference type="SAM" id="MobiDB-lite"/>
    </source>
</evidence>
<protein>
    <recommendedName>
        <fullName evidence="9">AP2/ERF domain-containing protein</fullName>
    </recommendedName>
</protein>
<keyword evidence="5" id="KW-0804">Transcription</keyword>
<feature type="region of interest" description="Disordered" evidence="8">
    <location>
        <begin position="1"/>
        <end position="22"/>
    </location>
</feature>
<evidence type="ECO:0000256" key="3">
    <source>
        <dbReference type="ARBA" id="ARBA00023125"/>
    </source>
</evidence>
<dbReference type="Proteomes" id="UP000290560">
    <property type="component" value="Unassembled WGS sequence"/>
</dbReference>
<evidence type="ECO:0000256" key="6">
    <source>
        <dbReference type="ARBA" id="ARBA00023242"/>
    </source>
</evidence>
<keyword evidence="2" id="KW-0805">Transcription regulation</keyword>
<reference evidence="10" key="1">
    <citation type="journal article" date="2018" name="Data Brief">
        <title>Genome sequence data from 17 accessions of Ensete ventricosum, a staple food crop for millions in Ethiopia.</title>
        <authorList>
            <person name="Yemataw Z."/>
            <person name="Muzemil S."/>
            <person name="Ambachew D."/>
            <person name="Tripathi L."/>
            <person name="Tesfaye K."/>
            <person name="Chala A."/>
            <person name="Farbos A."/>
            <person name="O'Neill P."/>
            <person name="Moore K."/>
            <person name="Grant M."/>
            <person name="Studholme D.J."/>
        </authorList>
    </citation>
    <scope>NUCLEOTIDE SEQUENCE [LARGE SCALE GENOMIC DNA]</scope>
    <source>
        <tissue evidence="10">Leaf</tissue>
    </source>
</reference>
<dbReference type="PANTHER" id="PTHR31985:SF111">
    <property type="entry name" value="ETHYLENE-RESPONSIVE TRANSCRIPTION FACTOR ERF021"/>
    <property type="match status" value="1"/>
</dbReference>
<dbReference type="GO" id="GO:0003700">
    <property type="term" value="F:DNA-binding transcription factor activity"/>
    <property type="evidence" value="ECO:0007669"/>
    <property type="project" value="InterPro"/>
</dbReference>
<proteinExistence type="inferred from homology"/>
<dbReference type="PRINTS" id="PR00367">
    <property type="entry name" value="ETHRSPELEMNT"/>
</dbReference>
<name>A0A445MAR4_ENSVE</name>
<keyword evidence="6" id="KW-0539">Nucleus</keyword>
<dbReference type="InterPro" id="IPR016177">
    <property type="entry name" value="DNA-bd_dom_sf"/>
</dbReference>
<evidence type="ECO:0000256" key="7">
    <source>
        <dbReference type="ARBA" id="ARBA00024343"/>
    </source>
</evidence>